<keyword evidence="3 6" id="KW-0812">Transmembrane</keyword>
<dbReference type="GO" id="GO:0005254">
    <property type="term" value="F:chloride channel activity"/>
    <property type="evidence" value="ECO:0007669"/>
    <property type="project" value="TreeGrafter"/>
</dbReference>
<evidence type="ECO:0000313" key="9">
    <source>
        <dbReference type="EMBL" id="KAJ7340371.1"/>
    </source>
</evidence>
<comment type="similarity">
    <text evidence="2 6">Belongs to the anoctamin family.</text>
</comment>
<evidence type="ECO:0000256" key="4">
    <source>
        <dbReference type="ARBA" id="ARBA00022989"/>
    </source>
</evidence>
<dbReference type="Pfam" id="PF04547">
    <property type="entry name" value="Anoctamin"/>
    <property type="match status" value="1"/>
</dbReference>
<comment type="caution">
    <text evidence="9">The sequence shown here is derived from an EMBL/GenBank/DDBJ whole genome shotgun (WGS) entry which is preliminary data.</text>
</comment>
<evidence type="ECO:0000256" key="7">
    <source>
        <dbReference type="SAM" id="SignalP"/>
    </source>
</evidence>
<reference evidence="9" key="1">
    <citation type="submission" date="2023-01" db="EMBL/GenBank/DDBJ databases">
        <title>Genome assembly of the deep-sea coral Lophelia pertusa.</title>
        <authorList>
            <person name="Herrera S."/>
            <person name="Cordes E."/>
        </authorList>
    </citation>
    <scope>NUCLEOTIDE SEQUENCE</scope>
    <source>
        <strain evidence="9">USNM1676648</strain>
        <tissue evidence="9">Polyp</tissue>
    </source>
</reference>
<dbReference type="InterPro" id="IPR049452">
    <property type="entry name" value="Anoctamin_TM"/>
</dbReference>
<keyword evidence="7" id="KW-0732">Signal</keyword>
<dbReference type="Proteomes" id="UP001163046">
    <property type="component" value="Unassembled WGS sequence"/>
</dbReference>
<comment type="caution">
    <text evidence="6">Lacks conserved residue(s) required for the propagation of feature annotation.</text>
</comment>
<gene>
    <name evidence="9" type="primary">ANO4_5</name>
    <name evidence="9" type="ORF">OS493_003115</name>
</gene>
<evidence type="ECO:0000256" key="2">
    <source>
        <dbReference type="ARBA" id="ARBA00009671"/>
    </source>
</evidence>
<feature type="transmembrane region" description="Helical" evidence="6">
    <location>
        <begin position="509"/>
        <end position="538"/>
    </location>
</feature>
<dbReference type="OrthoDB" id="296386at2759"/>
<dbReference type="EMBL" id="MU827778">
    <property type="protein sequence ID" value="KAJ7340371.1"/>
    <property type="molecule type" value="Genomic_DNA"/>
</dbReference>
<feature type="transmembrane region" description="Helical" evidence="6">
    <location>
        <begin position="235"/>
        <end position="256"/>
    </location>
</feature>
<dbReference type="AlphaFoldDB" id="A0A9X0CGF2"/>
<organism evidence="9 10">
    <name type="scientific">Desmophyllum pertusum</name>
    <dbReference type="NCBI Taxonomy" id="174260"/>
    <lineage>
        <taxon>Eukaryota</taxon>
        <taxon>Metazoa</taxon>
        <taxon>Cnidaria</taxon>
        <taxon>Anthozoa</taxon>
        <taxon>Hexacorallia</taxon>
        <taxon>Scleractinia</taxon>
        <taxon>Caryophylliina</taxon>
        <taxon>Caryophylliidae</taxon>
        <taxon>Desmophyllum</taxon>
    </lineage>
</organism>
<proteinExistence type="inferred from homology"/>
<feature type="signal peptide" evidence="7">
    <location>
        <begin position="1"/>
        <end position="20"/>
    </location>
</feature>
<feature type="transmembrane region" description="Helical" evidence="6">
    <location>
        <begin position="72"/>
        <end position="89"/>
    </location>
</feature>
<evidence type="ECO:0000313" key="10">
    <source>
        <dbReference type="Proteomes" id="UP001163046"/>
    </source>
</evidence>
<accession>A0A9X0CGF2</accession>
<sequence>MLIPAAIFGLLVFLYGIINANDFQPVKDVCNKSNEEAFYMCPLCDNQCPYWSLISSCYYSIAAHAFDNDGTVIFAIFMSVWATVFLEFWKRRQAVLAYDWHMMHFEESEEQFRPEFVATAPTWRKDPVTGKVVPHIPKMTRYQRFAGIGSAIAFMIFLVLAAVFGVVAYRAAVYGALVASSDTSARKNAKFITSVTAALLNLVCINLLKFFYERLALWLTNWENPRTETDYKDSFTYKMFLFQFVNTYSSIFYIAFFKLNLVVGTPGNYRRLGGKARLDGCGAAGCLLDLCIQLVIIMVGQQVIGNLTEIAIPGLMKWWKMRQARKETMEIPQWEEDYKLSPLPDHHMFWEYLEVVLQFGFVTMFVAAFPLAPLFALLNSAMELRVDAVNFVCQFRRPTASRAQDIGAWYRIMEGIANLSVLVNAFVIAFTSDFIPKLVYRYSYSDAGTLAGYVNNRLSYFNISDYVARGMTGRPEDKYAYQVLNYTSEYCRYPGYHEPEFPYGVTKQYWHVIAARLAFVFVFQYIVYGVTKFVAWLVPDRPKLLELKIRREEFLAKEALHEREVEEIDPIAEVVA</sequence>
<dbReference type="PANTHER" id="PTHR12308:SF84">
    <property type="entry name" value="ANOCTAMIN"/>
    <property type="match status" value="1"/>
</dbReference>
<feature type="transmembrane region" description="Helical" evidence="6">
    <location>
        <begin position="145"/>
        <end position="171"/>
    </location>
</feature>
<dbReference type="InterPro" id="IPR007632">
    <property type="entry name" value="Anoctamin"/>
</dbReference>
<feature type="transmembrane region" description="Helical" evidence="6">
    <location>
        <begin position="355"/>
        <end position="378"/>
    </location>
</feature>
<evidence type="ECO:0000259" key="8">
    <source>
        <dbReference type="Pfam" id="PF04547"/>
    </source>
</evidence>
<keyword evidence="5 6" id="KW-0472">Membrane</keyword>
<evidence type="ECO:0000256" key="6">
    <source>
        <dbReference type="RuleBase" id="RU280814"/>
    </source>
</evidence>
<keyword evidence="10" id="KW-1185">Reference proteome</keyword>
<feature type="domain" description="Anoctamin transmembrane" evidence="8">
    <location>
        <begin position="1"/>
        <end position="552"/>
    </location>
</feature>
<dbReference type="GO" id="GO:0005886">
    <property type="term" value="C:plasma membrane"/>
    <property type="evidence" value="ECO:0007669"/>
    <property type="project" value="TreeGrafter"/>
</dbReference>
<evidence type="ECO:0000256" key="5">
    <source>
        <dbReference type="ARBA" id="ARBA00023136"/>
    </source>
</evidence>
<evidence type="ECO:0000256" key="1">
    <source>
        <dbReference type="ARBA" id="ARBA00004141"/>
    </source>
</evidence>
<feature type="chain" id="PRO_5040970848" description="Anoctamin" evidence="7">
    <location>
        <begin position="21"/>
        <end position="576"/>
    </location>
</feature>
<dbReference type="PANTHER" id="PTHR12308">
    <property type="entry name" value="ANOCTAMIN"/>
    <property type="match status" value="1"/>
</dbReference>
<protein>
    <recommendedName>
        <fullName evidence="6">Anoctamin</fullName>
    </recommendedName>
</protein>
<keyword evidence="4 6" id="KW-1133">Transmembrane helix</keyword>
<evidence type="ECO:0000256" key="3">
    <source>
        <dbReference type="ARBA" id="ARBA00022692"/>
    </source>
</evidence>
<comment type="subcellular location">
    <subcellularLocation>
        <location evidence="1 6">Membrane</location>
        <topology evidence="1 6">Multi-pass membrane protein</topology>
    </subcellularLocation>
</comment>
<name>A0A9X0CGF2_9CNID</name>